<evidence type="ECO:0000256" key="4">
    <source>
        <dbReference type="ARBA" id="ARBA00022989"/>
    </source>
</evidence>
<keyword evidence="4 8" id="KW-1133">Transmembrane helix</keyword>
<protein>
    <submittedName>
        <fullName evidence="11">HlyD family efflux transporter periplasmic adaptor subunit</fullName>
    </submittedName>
</protein>
<comment type="similarity">
    <text evidence="2">Belongs to the membrane fusion protein (MFP) (TC 8.A.1) family.</text>
</comment>
<evidence type="ECO:0000256" key="8">
    <source>
        <dbReference type="SAM" id="Phobius"/>
    </source>
</evidence>
<dbReference type="InterPro" id="IPR050739">
    <property type="entry name" value="MFP"/>
</dbReference>
<dbReference type="InterPro" id="IPR058982">
    <property type="entry name" value="Beta-barrel_AprE"/>
</dbReference>
<accession>A0A941JT23</accession>
<keyword evidence="5 8" id="KW-0472">Membrane</keyword>
<evidence type="ECO:0000256" key="6">
    <source>
        <dbReference type="SAM" id="Coils"/>
    </source>
</evidence>
<evidence type="ECO:0000313" key="12">
    <source>
        <dbReference type="Proteomes" id="UP000767446"/>
    </source>
</evidence>
<feature type="compositionally biased region" description="Low complexity" evidence="7">
    <location>
        <begin position="1"/>
        <end position="12"/>
    </location>
</feature>
<evidence type="ECO:0000259" key="10">
    <source>
        <dbReference type="Pfam" id="PF26002"/>
    </source>
</evidence>
<dbReference type="InterPro" id="IPR058647">
    <property type="entry name" value="BSH_CzcB-like"/>
</dbReference>
<dbReference type="Pfam" id="PF25973">
    <property type="entry name" value="BSH_CzcB"/>
    <property type="match status" value="1"/>
</dbReference>
<evidence type="ECO:0000259" key="9">
    <source>
        <dbReference type="Pfam" id="PF25973"/>
    </source>
</evidence>
<dbReference type="SUPFAM" id="SSF111369">
    <property type="entry name" value="HlyD-like secretion proteins"/>
    <property type="match status" value="1"/>
</dbReference>
<gene>
    <name evidence="11" type="ORF">DSM107014_16250</name>
</gene>
<sequence>MTNENNNNQENNGKQSSSGKTISLKKLLTAEKPPIDEATVVNRRKFDQEVVLKQSPIWSRAILWSIMGVATFSIVWASVAKMEEVVAARGQLKPEGAVKELQVPLNGVVKEVHVKDGETVEEGQLLVTLDSDASKAELVSLQQIRDSLVQETKFYRTVMDQSLDPVSLERAIAELELPKEVASLAINRTELLAENQLFRIQLGEEGNGKLLSPESLRRLEASQSEENSRAAAAMLQIEQLEKQLNQNQVQLRDAKEKLETDKKALEEIKYRNEEAIKKAAESLTIDEKILEGYQPLIEEGAIAELQVDSQRKAVNDRYRELVELRANGKIEYDGQRQEVETRLAEIEQLLEEEQRLRLQIAQATEELTNTTSLSEKTVRDQIASNQQRIAEIDSQVTKLIVENEKNLAQVNSQISSTEQTLKYQEIRSPVAGLVFDLKAAPGYVPQPGPNEPLLKIVPLDDLIAEVYITSQDIGFVREGMQADVRIDTFPFSEYGDITGTVKSIGSDALPPDQEFNFYRFPAEVELKEQILVINDGEREIPLQSGMSVSVNIKIRENRTVLGLITEGFTRTIESFKELR</sequence>
<dbReference type="Gene3D" id="2.40.30.170">
    <property type="match status" value="1"/>
</dbReference>
<dbReference type="EMBL" id="JADQBC010000134">
    <property type="protein sequence ID" value="MBR8829421.1"/>
    <property type="molecule type" value="Genomic_DNA"/>
</dbReference>
<reference evidence="11" key="1">
    <citation type="submission" date="2021-02" db="EMBL/GenBank/DDBJ databases">
        <title>Metagenome analyses of Stigonema ocellatum DSM 106950, Chlorogloea purpurea SAG 13.99 and Gomphosphaeria aponina DSM 107014.</title>
        <authorList>
            <person name="Marter P."/>
            <person name="Huang S."/>
        </authorList>
    </citation>
    <scope>NUCLEOTIDE SEQUENCE</scope>
    <source>
        <strain evidence="11">JP213</strain>
    </source>
</reference>
<evidence type="ECO:0000313" key="11">
    <source>
        <dbReference type="EMBL" id="MBR8829421.1"/>
    </source>
</evidence>
<dbReference type="AlphaFoldDB" id="A0A941JT23"/>
<comment type="caution">
    <text evidence="11">The sequence shown here is derived from an EMBL/GenBank/DDBJ whole genome shotgun (WGS) entry which is preliminary data.</text>
</comment>
<dbReference type="PANTHER" id="PTHR30386">
    <property type="entry name" value="MEMBRANE FUSION SUBUNIT OF EMRAB-TOLC MULTIDRUG EFFLUX PUMP"/>
    <property type="match status" value="1"/>
</dbReference>
<evidence type="ECO:0000256" key="7">
    <source>
        <dbReference type="SAM" id="MobiDB-lite"/>
    </source>
</evidence>
<evidence type="ECO:0000256" key="2">
    <source>
        <dbReference type="ARBA" id="ARBA00009477"/>
    </source>
</evidence>
<feature type="domain" description="AprE-like beta-barrel" evidence="10">
    <location>
        <begin position="462"/>
        <end position="554"/>
    </location>
</feature>
<organism evidence="11 12">
    <name type="scientific">Gomphosphaeria aponina SAG 52.96 = DSM 107014</name>
    <dbReference type="NCBI Taxonomy" id="1521640"/>
    <lineage>
        <taxon>Bacteria</taxon>
        <taxon>Bacillati</taxon>
        <taxon>Cyanobacteriota</taxon>
        <taxon>Cyanophyceae</taxon>
        <taxon>Oscillatoriophycideae</taxon>
        <taxon>Chroococcales</taxon>
        <taxon>Gomphosphaeriaceae</taxon>
        <taxon>Gomphosphaeria</taxon>
    </lineage>
</organism>
<dbReference type="Proteomes" id="UP000767446">
    <property type="component" value="Unassembled WGS sequence"/>
</dbReference>
<dbReference type="Gene3D" id="2.40.50.100">
    <property type="match status" value="1"/>
</dbReference>
<feature type="domain" description="CzcB-like barrel-sandwich hybrid" evidence="9">
    <location>
        <begin position="102"/>
        <end position="442"/>
    </location>
</feature>
<keyword evidence="3 8" id="KW-0812">Transmembrane</keyword>
<dbReference type="InterPro" id="IPR011053">
    <property type="entry name" value="Single_hybrid_motif"/>
</dbReference>
<comment type="subcellular location">
    <subcellularLocation>
        <location evidence="1">Membrane</location>
        <topology evidence="1">Single-pass membrane protein</topology>
    </subcellularLocation>
</comment>
<feature type="transmembrane region" description="Helical" evidence="8">
    <location>
        <begin position="61"/>
        <end position="79"/>
    </location>
</feature>
<evidence type="ECO:0000256" key="1">
    <source>
        <dbReference type="ARBA" id="ARBA00004167"/>
    </source>
</evidence>
<keyword evidence="6" id="KW-0175">Coiled coil</keyword>
<dbReference type="SUPFAM" id="SSF51230">
    <property type="entry name" value="Single hybrid motif"/>
    <property type="match status" value="1"/>
</dbReference>
<feature type="coiled-coil region" evidence="6">
    <location>
        <begin position="332"/>
        <end position="366"/>
    </location>
</feature>
<name>A0A941JT23_9CHRO</name>
<evidence type="ECO:0000256" key="3">
    <source>
        <dbReference type="ARBA" id="ARBA00022692"/>
    </source>
</evidence>
<feature type="coiled-coil region" evidence="6">
    <location>
        <begin position="223"/>
        <end position="271"/>
    </location>
</feature>
<dbReference type="PRINTS" id="PR01490">
    <property type="entry name" value="RTXTOXIND"/>
</dbReference>
<proteinExistence type="inferred from homology"/>
<feature type="region of interest" description="Disordered" evidence="7">
    <location>
        <begin position="1"/>
        <end position="20"/>
    </location>
</feature>
<evidence type="ECO:0000256" key="5">
    <source>
        <dbReference type="ARBA" id="ARBA00023136"/>
    </source>
</evidence>
<dbReference type="PANTHER" id="PTHR30386:SF26">
    <property type="entry name" value="TRANSPORT PROTEIN COMB"/>
    <property type="match status" value="1"/>
</dbReference>
<dbReference type="Pfam" id="PF26002">
    <property type="entry name" value="Beta-barrel_AprE"/>
    <property type="match status" value="1"/>
</dbReference>